<dbReference type="Proteomes" id="UP001519460">
    <property type="component" value="Unassembled WGS sequence"/>
</dbReference>
<dbReference type="EMBL" id="JACVVK020000030">
    <property type="protein sequence ID" value="KAK7501723.1"/>
    <property type="molecule type" value="Genomic_DNA"/>
</dbReference>
<proteinExistence type="predicted"/>
<evidence type="ECO:0000313" key="2">
    <source>
        <dbReference type="Proteomes" id="UP001519460"/>
    </source>
</evidence>
<protein>
    <submittedName>
        <fullName evidence="1">Uncharacterized protein</fullName>
    </submittedName>
</protein>
<reference evidence="1 2" key="1">
    <citation type="journal article" date="2023" name="Sci. Data">
        <title>Genome assembly of the Korean intertidal mud-creeper Batillaria attramentaria.</title>
        <authorList>
            <person name="Patra A.K."/>
            <person name="Ho P.T."/>
            <person name="Jun S."/>
            <person name="Lee S.J."/>
            <person name="Kim Y."/>
            <person name="Won Y.J."/>
        </authorList>
    </citation>
    <scope>NUCLEOTIDE SEQUENCE [LARGE SCALE GENOMIC DNA]</scope>
    <source>
        <strain evidence="1">Wonlab-2016</strain>
    </source>
</reference>
<sequence length="82" mass="9115">MSQLTRPTHNTAQRYTATVDELHVTASPGQPHLVLTGGETTTRVALVHDIADRIRLYHSPLCQAREWSHRKFDAPAGLSQAE</sequence>
<keyword evidence="2" id="KW-1185">Reference proteome</keyword>
<dbReference type="AlphaFoldDB" id="A0ABD0LRP7"/>
<evidence type="ECO:0000313" key="1">
    <source>
        <dbReference type="EMBL" id="KAK7501723.1"/>
    </source>
</evidence>
<comment type="caution">
    <text evidence="1">The sequence shown here is derived from an EMBL/GenBank/DDBJ whole genome shotgun (WGS) entry which is preliminary data.</text>
</comment>
<gene>
    <name evidence="1" type="ORF">BaRGS_00007154</name>
</gene>
<accession>A0ABD0LRP7</accession>
<organism evidence="1 2">
    <name type="scientific">Batillaria attramentaria</name>
    <dbReference type="NCBI Taxonomy" id="370345"/>
    <lineage>
        <taxon>Eukaryota</taxon>
        <taxon>Metazoa</taxon>
        <taxon>Spiralia</taxon>
        <taxon>Lophotrochozoa</taxon>
        <taxon>Mollusca</taxon>
        <taxon>Gastropoda</taxon>
        <taxon>Caenogastropoda</taxon>
        <taxon>Sorbeoconcha</taxon>
        <taxon>Cerithioidea</taxon>
        <taxon>Batillariidae</taxon>
        <taxon>Batillaria</taxon>
    </lineage>
</organism>
<name>A0ABD0LRP7_9CAEN</name>